<reference evidence="1 2" key="1">
    <citation type="submission" date="2022-01" db="EMBL/GenBank/DDBJ databases">
        <title>Whole genome-based taxonomy of the Shewanellaceae.</title>
        <authorList>
            <person name="Martin-Rodriguez A.J."/>
        </authorList>
    </citation>
    <scope>NUCLEOTIDE SEQUENCE [LARGE SCALE GENOMIC DNA]</scope>
    <source>
        <strain evidence="1 2">DSM 17177</strain>
    </source>
</reference>
<evidence type="ECO:0000313" key="1">
    <source>
        <dbReference type="EMBL" id="MCL1125577.1"/>
    </source>
</evidence>
<comment type="caution">
    <text evidence="1">The sequence shown here is derived from an EMBL/GenBank/DDBJ whole genome shotgun (WGS) entry which is preliminary data.</text>
</comment>
<proteinExistence type="predicted"/>
<evidence type="ECO:0000313" key="2">
    <source>
        <dbReference type="Proteomes" id="UP001203423"/>
    </source>
</evidence>
<sequence length="177" mass="20255">MSDKETLSPLQQQYVDIFEEHMAAEFEQKSIHDTMATMDNNPYVINIPTLRGGDNYHDVREFYEKEFIGHFPDDMKIEVISKSFNTDLLVTELVMSLSHDQEIPWLLPNVAPTNKKIAFFTIVIVIVNFKDGKVASERIYWDQASVLAQVGLIDEEKLPVNGQGCVHKLLELVKSRA</sequence>
<accession>A0ABT0LE21</accession>
<dbReference type="InterPro" id="IPR009959">
    <property type="entry name" value="Cyclase_SnoaL-like"/>
</dbReference>
<dbReference type="Gene3D" id="3.10.450.50">
    <property type="match status" value="1"/>
</dbReference>
<dbReference type="EMBL" id="JAKIKS010000053">
    <property type="protein sequence ID" value="MCL1125577.1"/>
    <property type="molecule type" value="Genomic_DNA"/>
</dbReference>
<dbReference type="PANTHER" id="PTHR38436:SF3">
    <property type="entry name" value="CARBOXYMETHYLENEBUTENOLIDASE-RELATED"/>
    <property type="match status" value="1"/>
</dbReference>
<organism evidence="1 2">
    <name type="scientific">Shewanella surugensis</name>
    <dbReference type="NCBI Taxonomy" id="212020"/>
    <lineage>
        <taxon>Bacteria</taxon>
        <taxon>Pseudomonadati</taxon>
        <taxon>Pseudomonadota</taxon>
        <taxon>Gammaproteobacteria</taxon>
        <taxon>Alteromonadales</taxon>
        <taxon>Shewanellaceae</taxon>
        <taxon>Shewanella</taxon>
    </lineage>
</organism>
<gene>
    <name evidence="1" type="ORF">L2764_14100</name>
</gene>
<dbReference type="Proteomes" id="UP001203423">
    <property type="component" value="Unassembled WGS sequence"/>
</dbReference>
<protein>
    <submittedName>
        <fullName evidence="1">Ester cyclase</fullName>
    </submittedName>
</protein>
<dbReference type="RefSeq" id="WP_248940887.1">
    <property type="nucleotide sequence ID" value="NZ_JAKIKS010000053.1"/>
</dbReference>
<keyword evidence="2" id="KW-1185">Reference proteome</keyword>
<name>A0ABT0LE21_9GAMM</name>
<dbReference type="InterPro" id="IPR032710">
    <property type="entry name" value="NTF2-like_dom_sf"/>
</dbReference>
<dbReference type="PANTHER" id="PTHR38436">
    <property type="entry name" value="POLYKETIDE CYCLASE SNOAL-LIKE DOMAIN"/>
    <property type="match status" value="1"/>
</dbReference>
<dbReference type="SUPFAM" id="SSF54427">
    <property type="entry name" value="NTF2-like"/>
    <property type="match status" value="1"/>
</dbReference>